<feature type="domain" description="Methyltransferase" evidence="2">
    <location>
        <begin position="69"/>
        <end position="171"/>
    </location>
</feature>
<dbReference type="NCBIfam" id="NF037959">
    <property type="entry name" value="MFS_SpdSyn"/>
    <property type="match status" value="1"/>
</dbReference>
<sequence>MLHYLRRYLSYLVPLTRTIHSPINGPLEVTWYRGRKVLDTRHANYSYGSLQQVLRYGLMFLEPQQAQRILVLGLGGGSVVQTLRQEHRVTAPITALELDPAVIAVADTEFGIRPDANLSIVCADAFVWIQTAPSAAYDLIIIDLFIDLELPAELQQAGFWQDIWRVLPPGGQVLFNTLTANPLTVAGEELTEHLAGLGFSVKEVEVELLNRLLILERLLV</sequence>
<protein>
    <submittedName>
        <fullName evidence="3">Fused MFS/spermidine synthase</fullName>
    </submittedName>
</protein>
<dbReference type="Proteomes" id="UP000515489">
    <property type="component" value="Chromosome"/>
</dbReference>
<name>A0A7G7W8Y1_9BACT</name>
<dbReference type="EMBL" id="CP060202">
    <property type="protein sequence ID" value="QNH62824.1"/>
    <property type="molecule type" value="Genomic_DNA"/>
</dbReference>
<dbReference type="Gene3D" id="3.40.50.150">
    <property type="entry name" value="Vaccinia Virus protein VP39"/>
    <property type="match status" value="1"/>
</dbReference>
<dbReference type="GO" id="GO:0006596">
    <property type="term" value="P:polyamine biosynthetic process"/>
    <property type="evidence" value="ECO:0007669"/>
    <property type="project" value="UniProtKB-KW"/>
</dbReference>
<dbReference type="KEGG" id="hsk:H4317_03110"/>
<dbReference type="Pfam" id="PF13649">
    <property type="entry name" value="Methyltransf_25"/>
    <property type="match status" value="1"/>
</dbReference>
<organism evidence="3 4">
    <name type="scientific">Hymenobacter sediminicola</name>
    <dbReference type="NCBI Taxonomy" id="2761579"/>
    <lineage>
        <taxon>Bacteria</taxon>
        <taxon>Pseudomonadati</taxon>
        <taxon>Bacteroidota</taxon>
        <taxon>Cytophagia</taxon>
        <taxon>Cytophagales</taxon>
        <taxon>Hymenobacteraceae</taxon>
        <taxon>Hymenobacter</taxon>
    </lineage>
</organism>
<dbReference type="PANTHER" id="PTHR43317">
    <property type="entry name" value="THERMOSPERMINE SYNTHASE ACAULIS5"/>
    <property type="match status" value="1"/>
</dbReference>
<keyword evidence="4" id="KW-1185">Reference proteome</keyword>
<dbReference type="InterPro" id="IPR029063">
    <property type="entry name" value="SAM-dependent_MTases_sf"/>
</dbReference>
<dbReference type="AlphaFoldDB" id="A0A7G7W8Y1"/>
<dbReference type="RefSeq" id="WP_185888728.1">
    <property type="nucleotide sequence ID" value="NZ_CP060202.1"/>
</dbReference>
<evidence type="ECO:0000256" key="1">
    <source>
        <dbReference type="ARBA" id="ARBA00023115"/>
    </source>
</evidence>
<dbReference type="SUPFAM" id="SSF53335">
    <property type="entry name" value="S-adenosyl-L-methionine-dependent methyltransferases"/>
    <property type="match status" value="1"/>
</dbReference>
<evidence type="ECO:0000313" key="3">
    <source>
        <dbReference type="EMBL" id="QNH62824.1"/>
    </source>
</evidence>
<dbReference type="InterPro" id="IPR041698">
    <property type="entry name" value="Methyltransf_25"/>
</dbReference>
<reference evidence="3 4" key="1">
    <citation type="submission" date="2020-08" db="EMBL/GenBank/DDBJ databases">
        <title>Hymenobacter sp. S2-20-2 genome sequencing.</title>
        <authorList>
            <person name="Jin L."/>
        </authorList>
    </citation>
    <scope>NUCLEOTIDE SEQUENCE [LARGE SCALE GENOMIC DNA]</scope>
    <source>
        <strain evidence="3 4">S2-20-2</strain>
    </source>
</reference>
<accession>A0A7G7W8Y1</accession>
<dbReference type="PANTHER" id="PTHR43317:SF1">
    <property type="entry name" value="THERMOSPERMINE SYNTHASE ACAULIS5"/>
    <property type="match status" value="1"/>
</dbReference>
<keyword evidence="1" id="KW-0620">Polyamine biosynthesis</keyword>
<dbReference type="CDD" id="cd02440">
    <property type="entry name" value="AdoMet_MTases"/>
    <property type="match status" value="1"/>
</dbReference>
<evidence type="ECO:0000313" key="4">
    <source>
        <dbReference type="Proteomes" id="UP000515489"/>
    </source>
</evidence>
<evidence type="ECO:0000259" key="2">
    <source>
        <dbReference type="Pfam" id="PF13649"/>
    </source>
</evidence>
<proteinExistence type="predicted"/>
<gene>
    <name evidence="3" type="ORF">H4317_03110</name>
</gene>